<dbReference type="EMBL" id="QORE01000355">
    <property type="protein sequence ID" value="RCI74513.1"/>
    <property type="molecule type" value="Genomic_DNA"/>
</dbReference>
<evidence type="ECO:0000313" key="7">
    <source>
        <dbReference type="Proteomes" id="UP000045039"/>
    </source>
</evidence>
<reference evidence="5 9" key="3">
    <citation type="submission" date="2017-08" db="EMBL/GenBank/DDBJ databases">
        <authorList>
            <person name="Feschi L."/>
            <person name="Jeukens J."/>
            <person name="Emond-Rheault J.-G."/>
            <person name="Kukavica-Ibrulj I."/>
            <person name="Boyle B."/>
            <person name="Levesque R.C."/>
        </authorList>
    </citation>
    <scope>NUCLEOTIDE SEQUENCE [LARGE SCALE GENOMIC DNA]</scope>
    <source>
        <strain evidence="5 9">PA-W36</strain>
    </source>
</reference>
<dbReference type="Proteomes" id="UP000253594">
    <property type="component" value="Unassembled WGS sequence"/>
</dbReference>
<dbReference type="RefSeq" id="WP_003093113.1">
    <property type="nucleotide sequence ID" value="NZ_AP014622.1"/>
</dbReference>
<evidence type="ECO:0000313" key="2">
    <source>
        <dbReference type="EMBL" id="MUI36373.1"/>
    </source>
</evidence>
<dbReference type="EMBL" id="NSNE01000007">
    <property type="protein sequence ID" value="RPM16343.1"/>
    <property type="molecule type" value="Genomic_DNA"/>
</dbReference>
<reference evidence="6" key="9">
    <citation type="submission" date="2023-10" db="EMBL/GenBank/DDBJ databases">
        <title>Pathogen: clinical or host-associated sample.</title>
        <authorList>
            <person name="Hergert J."/>
            <person name="Casey R."/>
            <person name="Wagner J."/>
            <person name="Young E.L."/>
            <person name="Oakeson K.F."/>
        </authorList>
    </citation>
    <scope>NUCLEOTIDE SEQUENCE</scope>
    <source>
        <strain evidence="6">2021CK-01020</strain>
    </source>
</reference>
<dbReference type="OMA" id="PCERDEG"/>
<accession>A0A071L6W5</accession>
<dbReference type="EMBL" id="CP136986">
    <property type="protein sequence ID" value="WOS79173.1"/>
    <property type="molecule type" value="Genomic_DNA"/>
</dbReference>
<evidence type="ECO:0000313" key="10">
    <source>
        <dbReference type="Proteomes" id="UP000433532"/>
    </source>
</evidence>
<evidence type="ECO:0000313" key="5">
    <source>
        <dbReference type="EMBL" id="RPM16343.1"/>
    </source>
</evidence>
<protein>
    <submittedName>
        <fullName evidence="4">Uncharacterized protein</fullName>
    </submittedName>
</protein>
<evidence type="ECO:0000313" key="1">
    <source>
        <dbReference type="EMBL" id="CRP99736.1"/>
    </source>
</evidence>
<evidence type="ECO:0000313" key="4">
    <source>
        <dbReference type="EMBL" id="RCI74513.1"/>
    </source>
</evidence>
<gene>
    <name evidence="4" type="ORF">DT376_12620</name>
    <name evidence="2" type="ORF">GNQ48_15275</name>
    <name evidence="3" type="ORF">GUL26_00315</name>
    <name evidence="5" type="ORF">IPC1295_14445</name>
    <name evidence="6" type="ORF">L4V69_08530</name>
    <name evidence="1" type="ORF">PAERUG_P19_London_7_VIM_2_05_10_06308</name>
</gene>
<evidence type="ECO:0000313" key="9">
    <source>
        <dbReference type="Proteomes" id="UP000284767"/>
    </source>
</evidence>
<dbReference type="EMBL" id="CVVU01000261">
    <property type="protein sequence ID" value="CRP99736.1"/>
    <property type="molecule type" value="Genomic_DNA"/>
</dbReference>
<reference evidence="5 9" key="5">
    <citation type="submission" date="2019-01" db="EMBL/GenBank/DDBJ databases">
        <title>The Pseudomonas aeruginosa pan-genome provides new insights on its population structure, horizontal gene transfer and pathogenicity.</title>
        <authorList>
            <person name="Freschi L."/>
            <person name="Vincent A.T."/>
            <person name="Jeukens J."/>
            <person name="Emond-Rheault J.-G."/>
            <person name="Kukavica-Ibrulj I."/>
            <person name="Dupont M.-J."/>
            <person name="Charette S.J."/>
            <person name="Boyle B."/>
            <person name="Levesque R.C."/>
        </authorList>
    </citation>
    <scope>NUCLEOTIDE SEQUENCE [LARGE SCALE GENOMIC DNA]</scope>
    <source>
        <strain evidence="5 9">PA-W36</strain>
    </source>
</reference>
<reference evidence="4 8" key="4">
    <citation type="submission" date="2018-07" db="EMBL/GenBank/DDBJ databases">
        <title>Mechanisms of high-level aminoglycoside resistance among Gram-negative pathogens in Brazil.</title>
        <authorList>
            <person name="Ballaben A.S."/>
            <person name="Darini A.L.C."/>
            <person name="Doi Y."/>
        </authorList>
    </citation>
    <scope>NUCLEOTIDE SEQUENCE [LARGE SCALE GENOMIC DNA]</scope>
    <source>
        <strain evidence="4 8">B2-305</strain>
    </source>
</reference>
<proteinExistence type="predicted"/>
<dbReference type="Proteomes" id="UP000433532">
    <property type="component" value="Unassembled WGS sequence"/>
</dbReference>
<evidence type="ECO:0000313" key="6">
    <source>
        <dbReference type="EMBL" id="WOS79173.1"/>
    </source>
</evidence>
<dbReference type="AlphaFoldDB" id="A0A071L6W5"/>
<sequence>MHTAIPCCTINGEQPALRGQVCQSLLIQEWWWEGRPADPVNVVYLQFEQRWYRLYFEGETVFWRSGEAPRPCENDEGPGEYRLHDLGRQRGLVGVRLLALEFVLNGPTLDSHFDFADGQRLSFRHFLDDDLTRVL</sequence>
<dbReference type="Proteomes" id="UP000644192">
    <property type="component" value="Unassembled WGS sequence"/>
</dbReference>
<dbReference type="Proteomes" id="UP000045039">
    <property type="component" value="Unassembled WGS sequence"/>
</dbReference>
<dbReference type="EMBL" id="WXZT01000001">
    <property type="protein sequence ID" value="MZZ10677.1"/>
    <property type="molecule type" value="Genomic_DNA"/>
</dbReference>
<dbReference type="Proteomes" id="UP000284767">
    <property type="component" value="Unassembled WGS sequence"/>
</dbReference>
<evidence type="ECO:0000313" key="3">
    <source>
        <dbReference type="EMBL" id="MZZ10677.1"/>
    </source>
</evidence>
<reference evidence="6" key="8">
    <citation type="submission" date="2023-06" db="EMBL/GenBank/DDBJ databases">
        <authorList>
            <consortium name="Clinical and Environmental Microbiology Branch: Whole genome sequencing antimicrobial resistance pathogens in the healthcare setting"/>
        </authorList>
    </citation>
    <scope>NUCLEOTIDE SEQUENCE</scope>
    <source>
        <strain evidence="6">2021CK-01020</strain>
    </source>
</reference>
<dbReference type="EMBL" id="WOAD01000011">
    <property type="protein sequence ID" value="MUI36373.1"/>
    <property type="molecule type" value="Genomic_DNA"/>
</dbReference>
<dbReference type="KEGG" id="paeb:NCGM1900_1005"/>
<reference evidence="2 10" key="6">
    <citation type="submission" date="2019-11" db="EMBL/GenBank/DDBJ databases">
        <title>Genomes of ocular Pseudomonas aeruginosa isolates.</title>
        <authorList>
            <person name="Khan M."/>
            <person name="Rice S.A."/>
            <person name="Willcox M.D.P."/>
            <person name="Stapleton F."/>
        </authorList>
    </citation>
    <scope>NUCLEOTIDE SEQUENCE [LARGE SCALE GENOMIC DNA]</scope>
    <source>
        <strain evidence="2 10">PA221</strain>
    </source>
</reference>
<reference evidence="1" key="2">
    <citation type="submission" date="2015-06" db="EMBL/GenBank/DDBJ databases">
        <authorList>
            <person name="Radhakrishnan R."/>
            <person name="Underwood A."/>
            <person name="Al-Shahib A."/>
        </authorList>
    </citation>
    <scope>NUCLEOTIDE SEQUENCE</scope>
    <source>
        <strain evidence="1">P19_London_7_VIM_2_05_10</strain>
    </source>
</reference>
<dbReference type="Proteomes" id="UP001297540">
    <property type="component" value="Chromosome"/>
</dbReference>
<reference evidence="3" key="7">
    <citation type="submission" date="2020-01" db="EMBL/GenBank/DDBJ databases">
        <title>Bacteria Cultured from War Wounds Associated with the Conflict in Eastern Ukraine.</title>
        <authorList>
            <person name="Snesrud E."/>
            <person name="Galac M.R."/>
            <person name="Mc Gann P."/>
            <person name="Valentine K."/>
            <person name="Viacheslav K."/>
        </authorList>
    </citation>
    <scope>NUCLEOTIDE SEQUENCE</scope>
    <source>
        <strain evidence="3">VNMU148</strain>
    </source>
</reference>
<reference evidence="7" key="1">
    <citation type="submission" date="2015-06" db="EMBL/GenBank/DDBJ databases">
        <authorList>
            <person name="Radhakrishnan Rajesh"/>
            <person name="Underwood Anthony"/>
            <person name="Al-Shahib Ali"/>
        </authorList>
    </citation>
    <scope>NUCLEOTIDE SEQUENCE [LARGE SCALE GENOMIC DNA]</scope>
    <source>
        <strain evidence="7">P19_London_7_VIM_2_05_10</strain>
    </source>
</reference>
<evidence type="ECO:0000313" key="8">
    <source>
        <dbReference type="Proteomes" id="UP000253594"/>
    </source>
</evidence>
<name>A0A071L6W5_PSEAI</name>
<organism evidence="4 8">
    <name type="scientific">Pseudomonas aeruginosa</name>
    <dbReference type="NCBI Taxonomy" id="287"/>
    <lineage>
        <taxon>Bacteria</taxon>
        <taxon>Pseudomonadati</taxon>
        <taxon>Pseudomonadota</taxon>
        <taxon>Gammaproteobacteria</taxon>
        <taxon>Pseudomonadales</taxon>
        <taxon>Pseudomonadaceae</taxon>
        <taxon>Pseudomonas</taxon>
    </lineage>
</organism>